<name>A0A5B7D021_PORTR</name>
<feature type="signal peptide" evidence="1">
    <location>
        <begin position="1"/>
        <end position="26"/>
    </location>
</feature>
<dbReference type="EMBL" id="VSRR010000399">
    <property type="protein sequence ID" value="MPC15050.1"/>
    <property type="molecule type" value="Genomic_DNA"/>
</dbReference>
<dbReference type="Proteomes" id="UP000324222">
    <property type="component" value="Unassembled WGS sequence"/>
</dbReference>
<evidence type="ECO:0000313" key="2">
    <source>
        <dbReference type="EMBL" id="MPC15050.1"/>
    </source>
</evidence>
<protein>
    <submittedName>
        <fullName evidence="2">Uncharacterized protein</fullName>
    </submittedName>
</protein>
<accession>A0A5B7D021</accession>
<reference evidence="2 3" key="1">
    <citation type="submission" date="2019-05" db="EMBL/GenBank/DDBJ databases">
        <title>Another draft genome of Portunus trituberculatus and its Hox gene families provides insights of decapod evolution.</title>
        <authorList>
            <person name="Jeong J.-H."/>
            <person name="Song I."/>
            <person name="Kim S."/>
            <person name="Choi T."/>
            <person name="Kim D."/>
            <person name="Ryu S."/>
            <person name="Kim W."/>
        </authorList>
    </citation>
    <scope>NUCLEOTIDE SEQUENCE [LARGE SCALE GENOMIC DNA]</scope>
    <source>
        <tissue evidence="2">Muscle</tissue>
    </source>
</reference>
<gene>
    <name evidence="2" type="ORF">E2C01_007833</name>
</gene>
<keyword evidence="1" id="KW-0732">Signal</keyword>
<sequence>MSIAAARPPLLLSLAALTLPVPPSLIVTPPIPSLTLPPLHPPPPGLQPIPGCPSRETERQCGYRATRAFLLPSLSLTRSTFLQPRLLTLEGKLDMRMRTQPRLSLATRQCAGRVLRTAIILQDSSAYPAYW</sequence>
<dbReference type="AlphaFoldDB" id="A0A5B7D021"/>
<proteinExistence type="predicted"/>
<feature type="chain" id="PRO_5022874835" evidence="1">
    <location>
        <begin position="27"/>
        <end position="131"/>
    </location>
</feature>
<comment type="caution">
    <text evidence="2">The sequence shown here is derived from an EMBL/GenBank/DDBJ whole genome shotgun (WGS) entry which is preliminary data.</text>
</comment>
<evidence type="ECO:0000313" key="3">
    <source>
        <dbReference type="Proteomes" id="UP000324222"/>
    </source>
</evidence>
<keyword evidence="3" id="KW-1185">Reference proteome</keyword>
<evidence type="ECO:0000256" key="1">
    <source>
        <dbReference type="SAM" id="SignalP"/>
    </source>
</evidence>
<organism evidence="2 3">
    <name type="scientific">Portunus trituberculatus</name>
    <name type="common">Swimming crab</name>
    <name type="synonym">Neptunus trituberculatus</name>
    <dbReference type="NCBI Taxonomy" id="210409"/>
    <lineage>
        <taxon>Eukaryota</taxon>
        <taxon>Metazoa</taxon>
        <taxon>Ecdysozoa</taxon>
        <taxon>Arthropoda</taxon>
        <taxon>Crustacea</taxon>
        <taxon>Multicrustacea</taxon>
        <taxon>Malacostraca</taxon>
        <taxon>Eumalacostraca</taxon>
        <taxon>Eucarida</taxon>
        <taxon>Decapoda</taxon>
        <taxon>Pleocyemata</taxon>
        <taxon>Brachyura</taxon>
        <taxon>Eubrachyura</taxon>
        <taxon>Portunoidea</taxon>
        <taxon>Portunidae</taxon>
        <taxon>Portuninae</taxon>
        <taxon>Portunus</taxon>
    </lineage>
</organism>